<sequence length="74" mass="8561">MWNLFKTPIEKGSFESWAKISDDIAKVAILAIPVILYGNDTTSAKVFNITMLTLFTYFFLNCGRQLRRKLEEIK</sequence>
<comment type="caution">
    <text evidence="2">The sequence shown here is derived from an EMBL/GenBank/DDBJ whole genome shotgun (WGS) entry which is preliminary data.</text>
</comment>
<protein>
    <submittedName>
        <fullName evidence="2">Uncharacterized protein</fullName>
    </submittedName>
</protein>
<organism evidence="2 3">
    <name type="scientific">Mannheimia indoligenes</name>
    <dbReference type="NCBI Taxonomy" id="3103145"/>
    <lineage>
        <taxon>Bacteria</taxon>
        <taxon>Pseudomonadati</taxon>
        <taxon>Pseudomonadota</taxon>
        <taxon>Gammaproteobacteria</taxon>
        <taxon>Pasteurellales</taxon>
        <taxon>Pasteurellaceae</taxon>
        <taxon>Mannheimia</taxon>
    </lineage>
</organism>
<evidence type="ECO:0000313" key="2">
    <source>
        <dbReference type="EMBL" id="MEG9475459.1"/>
    </source>
</evidence>
<name>A0ABU7ZE93_9PAST</name>
<dbReference type="EMBL" id="JBAJJM010000005">
    <property type="protein sequence ID" value="MEG9475459.1"/>
    <property type="molecule type" value="Genomic_DNA"/>
</dbReference>
<evidence type="ECO:0000313" key="3">
    <source>
        <dbReference type="Proteomes" id="UP001432017"/>
    </source>
</evidence>
<evidence type="ECO:0000256" key="1">
    <source>
        <dbReference type="SAM" id="Phobius"/>
    </source>
</evidence>
<accession>A0ABU7ZE93</accession>
<keyword evidence="3" id="KW-1185">Reference proteome</keyword>
<dbReference type="Proteomes" id="UP001432017">
    <property type="component" value="Unassembled WGS sequence"/>
</dbReference>
<proteinExistence type="predicted"/>
<dbReference type="RefSeq" id="WP_334235729.1">
    <property type="nucleotide sequence ID" value="NZ_JBAJJF010000013.1"/>
</dbReference>
<keyword evidence="1" id="KW-0812">Transmembrane</keyword>
<gene>
    <name evidence="2" type="ORF">V6W77_04130</name>
</gene>
<feature type="transmembrane region" description="Helical" evidence="1">
    <location>
        <begin position="44"/>
        <end position="60"/>
    </location>
</feature>
<reference evidence="2" key="1">
    <citation type="submission" date="2023-12" db="EMBL/GenBank/DDBJ databases">
        <title>Mannheima indologenes sp. nov. proposed for Clade V organisms of Mannheimia.</title>
        <authorList>
            <person name="Christensen H."/>
        </authorList>
    </citation>
    <scope>NUCLEOTIDE SEQUENCE</scope>
    <source>
        <strain evidence="2">M14.4</strain>
    </source>
</reference>
<keyword evidence="1" id="KW-0472">Membrane</keyword>
<keyword evidence="1" id="KW-1133">Transmembrane helix</keyword>